<organism evidence="1">
    <name type="scientific">marine sediment metagenome</name>
    <dbReference type="NCBI Taxonomy" id="412755"/>
    <lineage>
        <taxon>unclassified sequences</taxon>
        <taxon>metagenomes</taxon>
        <taxon>ecological metagenomes</taxon>
    </lineage>
</organism>
<reference evidence="1" key="1">
    <citation type="journal article" date="2014" name="Front. Microbiol.">
        <title>High frequency of phylogenetically diverse reductive dehalogenase-homologous genes in deep subseafloor sedimentary metagenomes.</title>
        <authorList>
            <person name="Kawai M."/>
            <person name="Futagami T."/>
            <person name="Toyoda A."/>
            <person name="Takaki Y."/>
            <person name="Nishi S."/>
            <person name="Hori S."/>
            <person name="Arai W."/>
            <person name="Tsubouchi T."/>
            <person name="Morono Y."/>
            <person name="Uchiyama I."/>
            <person name="Ito T."/>
            <person name="Fujiyama A."/>
            <person name="Inagaki F."/>
            <person name="Takami H."/>
        </authorList>
    </citation>
    <scope>NUCLEOTIDE SEQUENCE</scope>
    <source>
        <strain evidence="1">Expedition CK06-06</strain>
    </source>
</reference>
<sequence length="97" mass="11371">MPKVRSKIANVFRLFKQMIDDSPEFQKEIYNQTTDFVFNARLLFTAEEDENQSVSIIFNDGNIEIIEETIENPTITLKYKKLKDMGKLPRSKPEEIV</sequence>
<dbReference type="EMBL" id="BARU01008518">
    <property type="protein sequence ID" value="GAH42289.1"/>
    <property type="molecule type" value="Genomic_DNA"/>
</dbReference>
<evidence type="ECO:0008006" key="2">
    <source>
        <dbReference type="Google" id="ProtNLM"/>
    </source>
</evidence>
<accession>X1GKY3</accession>
<comment type="caution">
    <text evidence="1">The sequence shown here is derived from an EMBL/GenBank/DDBJ whole genome shotgun (WGS) entry which is preliminary data.</text>
</comment>
<dbReference type="AlphaFoldDB" id="X1GKY3"/>
<gene>
    <name evidence="1" type="ORF">S03H2_16643</name>
</gene>
<proteinExistence type="predicted"/>
<name>X1GKY3_9ZZZZ</name>
<feature type="non-terminal residue" evidence="1">
    <location>
        <position position="97"/>
    </location>
</feature>
<evidence type="ECO:0000313" key="1">
    <source>
        <dbReference type="EMBL" id="GAH42289.1"/>
    </source>
</evidence>
<protein>
    <recommendedName>
        <fullName evidence="2">SCP2 domain-containing protein</fullName>
    </recommendedName>
</protein>